<accession>A0ABX1WSN5</accession>
<evidence type="ECO:0008006" key="3">
    <source>
        <dbReference type="Google" id="ProtNLM"/>
    </source>
</evidence>
<sequence>MECLECGRPIIGRRSDSKYCSKTCAGRAKNRRADERKIEKATQHMLVSPHNTPNSLYGFTEIRELEKDKFDTVLNLKEGYESQIKQLETSNLSKDFEIQRLKDKIEDLHNTHQRELQNANTNTVKETVNAITAMPAIQGALGALANNLIPSKDSALGGMEETLSITEKQIIQEVRKMETDAQQYLVQMLYFLFSKSHAEQMQIFGSLAAYMQAENSTNEEDDLP</sequence>
<dbReference type="Proteomes" id="UP000732105">
    <property type="component" value="Unassembled WGS sequence"/>
</dbReference>
<dbReference type="RefSeq" id="WP_171594381.1">
    <property type="nucleotide sequence ID" value="NZ_RZNH01000005.1"/>
</dbReference>
<reference evidence="1 2" key="1">
    <citation type="submission" date="2018-12" db="EMBL/GenBank/DDBJ databases">
        <title>Marinifilum JC070 sp. nov., a marine bacterium isolated from Yongle Blue Hole in the South China Sea.</title>
        <authorList>
            <person name="Fu T."/>
        </authorList>
    </citation>
    <scope>NUCLEOTIDE SEQUENCE [LARGE SCALE GENOMIC DNA]</scope>
    <source>
        <strain evidence="1 2">JC070</strain>
    </source>
</reference>
<protein>
    <recommendedName>
        <fullName evidence="3">DUF2116 family Zn-ribbon domain-containing protein</fullName>
    </recommendedName>
</protein>
<comment type="caution">
    <text evidence="1">The sequence shown here is derived from an EMBL/GenBank/DDBJ whole genome shotgun (WGS) entry which is preliminary data.</text>
</comment>
<evidence type="ECO:0000313" key="1">
    <source>
        <dbReference type="EMBL" id="NOU59100.1"/>
    </source>
</evidence>
<dbReference type="EMBL" id="RZNH01000005">
    <property type="protein sequence ID" value="NOU59100.1"/>
    <property type="molecule type" value="Genomic_DNA"/>
</dbReference>
<evidence type="ECO:0000313" key="2">
    <source>
        <dbReference type="Proteomes" id="UP000732105"/>
    </source>
</evidence>
<organism evidence="1 2">
    <name type="scientific">Marinifilum caeruleilacunae</name>
    <dbReference type="NCBI Taxonomy" id="2499076"/>
    <lineage>
        <taxon>Bacteria</taxon>
        <taxon>Pseudomonadati</taxon>
        <taxon>Bacteroidota</taxon>
        <taxon>Bacteroidia</taxon>
        <taxon>Marinilabiliales</taxon>
        <taxon>Marinifilaceae</taxon>
    </lineage>
</organism>
<proteinExistence type="predicted"/>
<gene>
    <name evidence="1" type="ORF">ELS83_04650</name>
</gene>
<name>A0ABX1WSN5_9BACT</name>
<keyword evidence="2" id="KW-1185">Reference proteome</keyword>